<name>A0A7W5A8X9_9ACTN</name>
<organism evidence="1 2">
    <name type="scientific">Nocardioides albus</name>
    <dbReference type="NCBI Taxonomy" id="1841"/>
    <lineage>
        <taxon>Bacteria</taxon>
        <taxon>Bacillati</taxon>
        <taxon>Actinomycetota</taxon>
        <taxon>Actinomycetes</taxon>
        <taxon>Propionibacteriales</taxon>
        <taxon>Nocardioidaceae</taxon>
        <taxon>Nocardioides</taxon>
    </lineage>
</organism>
<dbReference type="Proteomes" id="UP000577707">
    <property type="component" value="Unassembled WGS sequence"/>
</dbReference>
<gene>
    <name evidence="1" type="ORF">FHS12_004723</name>
</gene>
<dbReference type="AlphaFoldDB" id="A0A7W5A8X9"/>
<evidence type="ECO:0000313" key="2">
    <source>
        <dbReference type="Proteomes" id="UP000577707"/>
    </source>
</evidence>
<keyword evidence="2" id="KW-1185">Reference proteome</keyword>
<reference evidence="1 2" key="1">
    <citation type="submission" date="2020-08" db="EMBL/GenBank/DDBJ databases">
        <title>Genomic Encyclopedia of Type Strains, Phase III (KMG-III): the genomes of soil and plant-associated and newly described type strains.</title>
        <authorList>
            <person name="Whitman W."/>
        </authorList>
    </citation>
    <scope>NUCLEOTIDE SEQUENCE [LARGE SCALE GENOMIC DNA]</scope>
    <source>
        <strain evidence="1 2">CECT 3302</strain>
    </source>
</reference>
<dbReference type="EMBL" id="JACHXG010000013">
    <property type="protein sequence ID" value="MBB3091747.1"/>
    <property type="molecule type" value="Genomic_DNA"/>
</dbReference>
<comment type="caution">
    <text evidence="1">The sequence shown here is derived from an EMBL/GenBank/DDBJ whole genome shotgun (WGS) entry which is preliminary data.</text>
</comment>
<evidence type="ECO:0000313" key="1">
    <source>
        <dbReference type="EMBL" id="MBB3091747.1"/>
    </source>
</evidence>
<protein>
    <submittedName>
        <fullName evidence="1">Uncharacterized protein</fullName>
    </submittedName>
</protein>
<accession>A0A7W5A8X9</accession>
<dbReference type="RefSeq" id="WP_183550553.1">
    <property type="nucleotide sequence ID" value="NZ_BMQT01000007.1"/>
</dbReference>
<sequence length="68" mass="6912">MATRFGAADAHYPPSGGGHAALVVSGEPEFGAIDERATAWLEEVAEYVPGDSSIDLPAPCLPGAATSR</sequence>
<proteinExistence type="predicted"/>